<organism evidence="2 3">
    <name type="scientific">Paraburkholderia caballeronis</name>
    <dbReference type="NCBI Taxonomy" id="416943"/>
    <lineage>
        <taxon>Bacteria</taxon>
        <taxon>Pseudomonadati</taxon>
        <taxon>Pseudomonadota</taxon>
        <taxon>Betaproteobacteria</taxon>
        <taxon>Burkholderiales</taxon>
        <taxon>Burkholderiaceae</taxon>
        <taxon>Paraburkholderia</taxon>
    </lineage>
</organism>
<keyword evidence="3" id="KW-1185">Reference proteome</keyword>
<evidence type="ECO:0000256" key="1">
    <source>
        <dbReference type="SAM" id="MobiDB-lite"/>
    </source>
</evidence>
<evidence type="ECO:0000313" key="3">
    <source>
        <dbReference type="Proteomes" id="UP000199120"/>
    </source>
</evidence>
<evidence type="ECO:0000313" key="2">
    <source>
        <dbReference type="EMBL" id="SEL88046.1"/>
    </source>
</evidence>
<dbReference type="EMBL" id="FOAJ01000016">
    <property type="protein sequence ID" value="SEL88046.1"/>
    <property type="molecule type" value="Genomic_DNA"/>
</dbReference>
<reference evidence="3" key="1">
    <citation type="submission" date="2016-10" db="EMBL/GenBank/DDBJ databases">
        <authorList>
            <person name="Varghese N."/>
            <person name="Submissions S."/>
        </authorList>
    </citation>
    <scope>NUCLEOTIDE SEQUENCE [LARGE SCALE GENOMIC DNA]</scope>
    <source>
        <strain evidence="3">LMG 26416</strain>
    </source>
</reference>
<proteinExistence type="predicted"/>
<sequence length="56" mass="5373">MGAVVIAVVFVAGLIGAPSLFGHTGAHAGPQQVASATQAPPSAAQRADAEAPSSHP</sequence>
<feature type="region of interest" description="Disordered" evidence="1">
    <location>
        <begin position="25"/>
        <end position="56"/>
    </location>
</feature>
<gene>
    <name evidence="2" type="ORF">SAMN05192542_11688</name>
</gene>
<dbReference type="RefSeq" id="WP_167627135.1">
    <property type="nucleotide sequence ID" value="NZ_FNSR01000002.1"/>
</dbReference>
<name>A0A1H7TUC5_9BURK</name>
<dbReference type="Proteomes" id="UP000199120">
    <property type="component" value="Unassembled WGS sequence"/>
</dbReference>
<feature type="compositionally biased region" description="Low complexity" evidence="1">
    <location>
        <begin position="30"/>
        <end position="46"/>
    </location>
</feature>
<protein>
    <submittedName>
        <fullName evidence="2">Uncharacterized protein</fullName>
    </submittedName>
</protein>
<dbReference type="AlphaFoldDB" id="A0A1H7TUC5"/>
<accession>A0A1H7TUC5</accession>